<gene>
    <name evidence="1" type="ORF">E3T25_06465</name>
</gene>
<comment type="caution">
    <text evidence="1">The sequence shown here is derived from an EMBL/GenBank/DDBJ whole genome shotgun (WGS) entry which is preliminary data.</text>
</comment>
<dbReference type="Proteomes" id="UP000297851">
    <property type="component" value="Unassembled WGS sequence"/>
</dbReference>
<proteinExistence type="predicted"/>
<dbReference type="InterPro" id="IPR043519">
    <property type="entry name" value="NT_sf"/>
</dbReference>
<dbReference type="InterPro" id="IPR007530">
    <property type="entry name" value="Aminoglycoside_adenylylTfrase"/>
</dbReference>
<dbReference type="EMBL" id="SOGO01000021">
    <property type="protein sequence ID" value="TFD03263.1"/>
    <property type="molecule type" value="Genomic_DNA"/>
</dbReference>
<dbReference type="SUPFAM" id="SSF81301">
    <property type="entry name" value="Nucleotidyltransferase"/>
    <property type="match status" value="1"/>
</dbReference>
<protein>
    <recommendedName>
        <fullName evidence="3">Nucleotidyltransferase domain-containing protein</fullName>
    </recommendedName>
</protein>
<evidence type="ECO:0008006" key="3">
    <source>
        <dbReference type="Google" id="ProtNLM"/>
    </source>
</evidence>
<accession>A0ABY2JGQ6</accession>
<dbReference type="Pfam" id="PF04439">
    <property type="entry name" value="Adenyl_transf"/>
    <property type="match status" value="1"/>
</dbReference>
<organism evidence="1 2">
    <name type="scientific">Cryobacterium sandaracinum</name>
    <dbReference type="NCBI Taxonomy" id="1259247"/>
    <lineage>
        <taxon>Bacteria</taxon>
        <taxon>Bacillati</taxon>
        <taxon>Actinomycetota</taxon>
        <taxon>Actinomycetes</taxon>
        <taxon>Micrococcales</taxon>
        <taxon>Microbacteriaceae</taxon>
        <taxon>Cryobacterium</taxon>
    </lineage>
</organism>
<sequence>MKYSVMDSTFADDPARLRPTLRMLLTRSADDERIRSLWLEGSLACGLADDWSDLDLHLAVTDAESFAATDWLESQVHLVLSVALTPSSGHLTRENAHYGKITSGLHP</sequence>
<evidence type="ECO:0000313" key="2">
    <source>
        <dbReference type="Proteomes" id="UP000297851"/>
    </source>
</evidence>
<evidence type="ECO:0000313" key="1">
    <source>
        <dbReference type="EMBL" id="TFD03263.1"/>
    </source>
</evidence>
<reference evidence="1 2" key="1">
    <citation type="submission" date="2019-03" db="EMBL/GenBank/DDBJ databases">
        <title>Genomics of glacier-inhabiting Cryobacterium strains.</title>
        <authorList>
            <person name="Liu Q."/>
            <person name="Xin Y.-H."/>
        </authorList>
    </citation>
    <scope>NUCLEOTIDE SEQUENCE [LARGE SCALE GENOMIC DNA]</scope>
    <source>
        <strain evidence="1 2">TMT2-16</strain>
    </source>
</reference>
<name>A0ABY2JGQ6_9MICO</name>
<dbReference type="Gene3D" id="3.30.460.10">
    <property type="entry name" value="Beta Polymerase, domain 2"/>
    <property type="match status" value="1"/>
</dbReference>
<keyword evidence="2" id="KW-1185">Reference proteome</keyword>